<dbReference type="Proteomes" id="UP001141552">
    <property type="component" value="Unassembled WGS sequence"/>
</dbReference>
<dbReference type="InterPro" id="IPR036875">
    <property type="entry name" value="Znf_CCHC_sf"/>
</dbReference>
<dbReference type="PANTHER" id="PTHR47103">
    <property type="entry name" value="DNA-BINDING PROTEIN"/>
    <property type="match status" value="1"/>
</dbReference>
<keyword evidence="5" id="KW-1185">Reference proteome</keyword>
<keyword evidence="1" id="KW-0862">Zinc</keyword>
<evidence type="ECO:0000256" key="2">
    <source>
        <dbReference type="SAM" id="MobiDB-lite"/>
    </source>
</evidence>
<name>A0A9Q0FIY6_9ROSI</name>
<feature type="domain" description="CCHC-type" evidence="3">
    <location>
        <begin position="147"/>
        <end position="160"/>
    </location>
</feature>
<feature type="domain" description="CCHC-type" evidence="3">
    <location>
        <begin position="192"/>
        <end position="207"/>
    </location>
</feature>
<keyword evidence="1" id="KW-0863">Zinc-finger</keyword>
<dbReference type="SMART" id="SM00343">
    <property type="entry name" value="ZnF_C2HC"/>
    <property type="match status" value="9"/>
</dbReference>
<accession>A0A9Q0FIY6</accession>
<dbReference type="EMBL" id="JAKUCV010005341">
    <property type="protein sequence ID" value="KAJ4831545.1"/>
    <property type="molecule type" value="Genomic_DNA"/>
</dbReference>
<gene>
    <name evidence="4" type="ORF">Tsubulata_017968</name>
</gene>
<keyword evidence="1" id="KW-0479">Metal-binding</keyword>
<feature type="domain" description="CCHC-type" evidence="3">
    <location>
        <begin position="128"/>
        <end position="143"/>
    </location>
</feature>
<feature type="domain" description="CCHC-type" evidence="3">
    <location>
        <begin position="51"/>
        <end position="66"/>
    </location>
</feature>
<evidence type="ECO:0000313" key="4">
    <source>
        <dbReference type="EMBL" id="KAJ4831545.1"/>
    </source>
</evidence>
<evidence type="ECO:0000313" key="5">
    <source>
        <dbReference type="Proteomes" id="UP001141552"/>
    </source>
</evidence>
<dbReference type="GO" id="GO:0008270">
    <property type="term" value="F:zinc ion binding"/>
    <property type="evidence" value="ECO:0007669"/>
    <property type="project" value="UniProtKB-KW"/>
</dbReference>
<organism evidence="4 5">
    <name type="scientific">Turnera subulata</name>
    <dbReference type="NCBI Taxonomy" id="218843"/>
    <lineage>
        <taxon>Eukaryota</taxon>
        <taxon>Viridiplantae</taxon>
        <taxon>Streptophyta</taxon>
        <taxon>Embryophyta</taxon>
        <taxon>Tracheophyta</taxon>
        <taxon>Spermatophyta</taxon>
        <taxon>Magnoliopsida</taxon>
        <taxon>eudicotyledons</taxon>
        <taxon>Gunneridae</taxon>
        <taxon>Pentapetalae</taxon>
        <taxon>rosids</taxon>
        <taxon>fabids</taxon>
        <taxon>Malpighiales</taxon>
        <taxon>Passifloraceae</taxon>
        <taxon>Turnera</taxon>
    </lineage>
</organism>
<dbReference type="PROSITE" id="PS50158">
    <property type="entry name" value="ZF_CCHC"/>
    <property type="match status" value="8"/>
</dbReference>
<dbReference type="SUPFAM" id="SSF57756">
    <property type="entry name" value="Retrovirus zinc finger-like domains"/>
    <property type="match status" value="4"/>
</dbReference>
<feature type="domain" description="CCHC-type" evidence="3">
    <location>
        <begin position="173"/>
        <end position="188"/>
    </location>
</feature>
<dbReference type="InterPro" id="IPR001878">
    <property type="entry name" value="Znf_CCHC"/>
</dbReference>
<dbReference type="AlphaFoldDB" id="A0A9Q0FIY6"/>
<feature type="domain" description="CCHC-type" evidence="3">
    <location>
        <begin position="266"/>
        <end position="281"/>
    </location>
</feature>
<dbReference type="Pfam" id="PF00098">
    <property type="entry name" value="zf-CCHC"/>
    <property type="match status" value="6"/>
</dbReference>
<sequence>MSTGSSRSGSRSRSRSRSPMDRKIRSDRFSYRGAPYRRDSRRGFSSQSNLCKNCKRPGHFARECPNVAICHNCGLPGFESNLIPFLKLECSICAKCLANTYLCLLCGKVAFFICSSHIASECTTKSLCWNCREPGHMASNCPNEGICHTCGKAGHRAKECTAQPMAPGDLRLCNNCYKQGHIAVDCTNDKACNNCRRPGHLARDCPNAPICNMCNVSGHVARHCPKANMLGDRGGMRSSGYQDIVCRNCHQYGHMSRDCMGPLMICHNCGGRGHRAIECPSGRMVDRYPRRFY</sequence>
<protein>
    <recommendedName>
        <fullName evidence="3">CCHC-type domain-containing protein</fullName>
    </recommendedName>
</protein>
<comment type="caution">
    <text evidence="4">The sequence shown here is derived from an EMBL/GenBank/DDBJ whole genome shotgun (WGS) entry which is preliminary data.</text>
</comment>
<dbReference type="GO" id="GO:0003676">
    <property type="term" value="F:nucleic acid binding"/>
    <property type="evidence" value="ECO:0007669"/>
    <property type="project" value="InterPro"/>
</dbReference>
<evidence type="ECO:0000259" key="3">
    <source>
        <dbReference type="PROSITE" id="PS50158"/>
    </source>
</evidence>
<feature type="domain" description="CCHC-type" evidence="3">
    <location>
        <begin position="211"/>
        <end position="226"/>
    </location>
</feature>
<reference evidence="4" key="1">
    <citation type="submission" date="2022-02" db="EMBL/GenBank/DDBJ databases">
        <authorList>
            <person name="Henning P.M."/>
            <person name="McCubbin A.G."/>
            <person name="Shore J.S."/>
        </authorList>
    </citation>
    <scope>NUCLEOTIDE SEQUENCE</scope>
    <source>
        <strain evidence="4">F60SS</strain>
        <tissue evidence="4">Leaves</tissue>
    </source>
</reference>
<feature type="compositionally biased region" description="Basic and acidic residues" evidence="2">
    <location>
        <begin position="18"/>
        <end position="42"/>
    </location>
</feature>
<dbReference type="OrthoDB" id="3863715at2759"/>
<dbReference type="PANTHER" id="PTHR47103:SF6">
    <property type="entry name" value="ZINC FINGER PROTEIN GIS2-LIKE"/>
    <property type="match status" value="1"/>
</dbReference>
<proteinExistence type="predicted"/>
<dbReference type="Gene3D" id="4.10.60.10">
    <property type="entry name" value="Zinc finger, CCHC-type"/>
    <property type="match status" value="5"/>
</dbReference>
<reference evidence="4" key="2">
    <citation type="journal article" date="2023" name="Plants (Basel)">
        <title>Annotation of the Turnera subulata (Passifloraceae) Draft Genome Reveals the S-Locus Evolved after the Divergence of Turneroideae from Passifloroideae in a Stepwise Manner.</title>
        <authorList>
            <person name="Henning P.M."/>
            <person name="Roalson E.H."/>
            <person name="Mir W."/>
            <person name="McCubbin A.G."/>
            <person name="Shore J.S."/>
        </authorList>
    </citation>
    <scope>NUCLEOTIDE SEQUENCE</scope>
    <source>
        <strain evidence="4">F60SS</strain>
    </source>
</reference>
<feature type="domain" description="CCHC-type" evidence="3">
    <location>
        <begin position="246"/>
        <end position="259"/>
    </location>
</feature>
<feature type="region of interest" description="Disordered" evidence="2">
    <location>
        <begin position="1"/>
        <end position="46"/>
    </location>
</feature>
<evidence type="ECO:0000256" key="1">
    <source>
        <dbReference type="PROSITE-ProRule" id="PRU00047"/>
    </source>
</evidence>